<dbReference type="Proteomes" id="UP000234433">
    <property type="component" value="Unassembled WGS sequence"/>
</dbReference>
<protein>
    <submittedName>
        <fullName evidence="3">Rifampin ADP-ribosylating transferase</fullName>
    </submittedName>
</protein>
<proteinExistence type="predicted"/>
<accession>A0A2H1IC77</accession>
<dbReference type="EMBL" id="FXZD01000002">
    <property type="protein sequence ID" value="SMX72849.1"/>
    <property type="molecule type" value="Genomic_DNA"/>
</dbReference>
<evidence type="ECO:0000259" key="2">
    <source>
        <dbReference type="Pfam" id="PF12120"/>
    </source>
</evidence>
<dbReference type="NCBIfam" id="NF033144">
    <property type="entry name" value="rifampin_ARR"/>
    <property type="match status" value="1"/>
</dbReference>
<gene>
    <name evidence="3" type="ORF">BANT918_00814</name>
</gene>
<feature type="domain" description="Rifampin ADP-ribosyltransferase" evidence="2">
    <location>
        <begin position="53"/>
        <end position="150"/>
    </location>
</feature>
<dbReference type="AlphaFoldDB" id="A0A2H1IC77"/>
<organism evidence="3 4">
    <name type="scientific">Brevibacterium antiquum CNRZ 918</name>
    <dbReference type="NCBI Taxonomy" id="1255637"/>
    <lineage>
        <taxon>Bacteria</taxon>
        <taxon>Bacillati</taxon>
        <taxon>Actinomycetota</taxon>
        <taxon>Actinomycetes</taxon>
        <taxon>Micrococcales</taxon>
        <taxon>Brevibacteriaceae</taxon>
        <taxon>Brevibacterium</taxon>
    </lineage>
</organism>
<keyword evidence="3" id="KW-0808">Transferase</keyword>
<feature type="region of interest" description="Disordered" evidence="1">
    <location>
        <begin position="114"/>
        <end position="135"/>
    </location>
</feature>
<dbReference type="Pfam" id="PF12120">
    <property type="entry name" value="Arr-ms"/>
    <property type="match status" value="1"/>
</dbReference>
<dbReference type="Gene3D" id="3.20.170.40">
    <property type="entry name" value="Rifampin ADP-ribosyltransferase domain"/>
    <property type="match status" value="1"/>
</dbReference>
<sequence length="179" mass="19832">MSGFKSQNPGRSPGSKPKNRAAGFHFILHSWGSFPGSGRIFDAMTDALEEGPFFHGTKAQLEVGDLLRAGFNSNYRPEVVMNHIYFTALTDGAGLAAEITALDGEPHVYEVEPTGDFENDPNVTDKKFPGNPTRSYRSTAPLRVVREVTDFKRLTPEELQDWRDKLAKLHADPTAKIIN</sequence>
<evidence type="ECO:0000313" key="3">
    <source>
        <dbReference type="EMBL" id="SMX72849.1"/>
    </source>
</evidence>
<reference evidence="3 4" key="1">
    <citation type="submission" date="2017-03" db="EMBL/GenBank/DDBJ databases">
        <authorList>
            <person name="Afonso C.L."/>
            <person name="Miller P.J."/>
            <person name="Scott M.A."/>
            <person name="Spackman E."/>
            <person name="Goraichik I."/>
            <person name="Dimitrov K.M."/>
            <person name="Suarez D.L."/>
            <person name="Swayne D.E."/>
        </authorList>
    </citation>
    <scope>NUCLEOTIDE SEQUENCE [LARGE SCALE GENOMIC DNA]</scope>
    <source>
        <strain evidence="3 4">CNRZ 918</strain>
    </source>
</reference>
<dbReference type="GO" id="GO:0016740">
    <property type="term" value="F:transferase activity"/>
    <property type="evidence" value="ECO:0007669"/>
    <property type="project" value="UniProtKB-KW"/>
</dbReference>
<dbReference type="InterPro" id="IPR038611">
    <property type="entry name" value="Arr_sf"/>
</dbReference>
<evidence type="ECO:0000313" key="4">
    <source>
        <dbReference type="Proteomes" id="UP000234433"/>
    </source>
</evidence>
<dbReference type="InterPro" id="IPR021975">
    <property type="entry name" value="Rifampin_Arr"/>
</dbReference>
<evidence type="ECO:0000256" key="1">
    <source>
        <dbReference type="SAM" id="MobiDB-lite"/>
    </source>
</evidence>
<name>A0A2H1IC77_9MICO</name>